<dbReference type="Gene3D" id="3.30.40.10">
    <property type="entry name" value="Zinc/RING finger domain, C3HC4 (zinc finger)"/>
    <property type="match status" value="1"/>
</dbReference>
<keyword evidence="7 11" id="KW-0863">Zinc-finger</keyword>
<evidence type="ECO:0000256" key="2">
    <source>
        <dbReference type="ARBA" id="ARBA00004906"/>
    </source>
</evidence>
<evidence type="ECO:0000256" key="3">
    <source>
        <dbReference type="ARBA" id="ARBA00009119"/>
    </source>
</evidence>
<dbReference type="CDD" id="cd16571">
    <property type="entry name" value="RING-HC_SIAHs"/>
    <property type="match status" value="1"/>
</dbReference>
<comment type="catalytic activity">
    <reaction evidence="1">
        <text>S-ubiquitinyl-[E2 ubiquitin-conjugating enzyme]-L-cysteine + [acceptor protein]-L-lysine = [E2 ubiquitin-conjugating enzyme]-L-cysteine + N(6)-ubiquitinyl-[acceptor protein]-L-lysine.</text>
        <dbReference type="EC" id="2.3.2.27"/>
    </reaction>
</comment>
<dbReference type="Pfam" id="PF21362">
    <property type="entry name" value="Sina_RING"/>
    <property type="match status" value="1"/>
</dbReference>
<evidence type="ECO:0000313" key="15">
    <source>
        <dbReference type="Proteomes" id="UP000822688"/>
    </source>
</evidence>
<reference evidence="14" key="1">
    <citation type="submission" date="2020-06" db="EMBL/GenBank/DDBJ databases">
        <title>WGS assembly of Ceratodon purpureus strain R40.</title>
        <authorList>
            <person name="Carey S.B."/>
            <person name="Jenkins J."/>
            <person name="Shu S."/>
            <person name="Lovell J.T."/>
            <person name="Sreedasyam A."/>
            <person name="Maumus F."/>
            <person name="Tiley G.P."/>
            <person name="Fernandez-Pozo N."/>
            <person name="Barry K."/>
            <person name="Chen C."/>
            <person name="Wang M."/>
            <person name="Lipzen A."/>
            <person name="Daum C."/>
            <person name="Saski C.A."/>
            <person name="Payton A.C."/>
            <person name="Mcbreen J.C."/>
            <person name="Conrad R.E."/>
            <person name="Kollar L.M."/>
            <person name="Olsson S."/>
            <person name="Huttunen S."/>
            <person name="Landis J.B."/>
            <person name="Wickett N.J."/>
            <person name="Johnson M.G."/>
            <person name="Rensing S.A."/>
            <person name="Grimwood J."/>
            <person name="Schmutz J."/>
            <person name="Mcdaniel S.F."/>
        </authorList>
    </citation>
    <scope>NUCLEOTIDE SEQUENCE</scope>
    <source>
        <strain evidence="14">R40</strain>
    </source>
</reference>
<evidence type="ECO:0000313" key="14">
    <source>
        <dbReference type="EMBL" id="KAG0565538.1"/>
    </source>
</evidence>
<name>A0A8T0H5U5_CERPU</name>
<dbReference type="InterPro" id="IPR013083">
    <property type="entry name" value="Znf_RING/FYVE/PHD"/>
</dbReference>
<evidence type="ECO:0000259" key="13">
    <source>
        <dbReference type="PROSITE" id="PS51081"/>
    </source>
</evidence>
<dbReference type="InterPro" id="IPR013010">
    <property type="entry name" value="Znf_SIAH"/>
</dbReference>
<evidence type="ECO:0000256" key="5">
    <source>
        <dbReference type="ARBA" id="ARBA00022679"/>
    </source>
</evidence>
<dbReference type="GO" id="GO:0061630">
    <property type="term" value="F:ubiquitin protein ligase activity"/>
    <property type="evidence" value="ECO:0007669"/>
    <property type="project" value="UniProtKB-EC"/>
</dbReference>
<sequence length="305" mass="33744">MRYGGVERVVEGVKRRRVMGEESSSAAAAAAAAAATSSQIVDRVPDKDCGDASVFDLEILDCTICTEPLASPIYQCENGHIACASCSKLTKHVCPSCKKPTGSIRCLALEKLIESLKVKCKFAVVGCTEMVKFSDKGYHERICSFAPLSCPFPECNNFQGKYELLQEHVKYTHPEDWDVLLHQAAVIFVMGPTDRFHLLFDNGICFVVNRRKSSVGDMCYLTLAKVLSTRYGMETSFHYRMEIKTLSDGDGAVSSTFTVDAQCCIDASKATPRDGFIVVPEDRLVEISVMFLPRSFSSARRPDKW</sequence>
<evidence type="ECO:0000256" key="8">
    <source>
        <dbReference type="ARBA" id="ARBA00022786"/>
    </source>
</evidence>
<dbReference type="Pfam" id="PF21361">
    <property type="entry name" value="Sina_ZnF"/>
    <property type="match status" value="1"/>
</dbReference>
<dbReference type="InterPro" id="IPR001841">
    <property type="entry name" value="Znf_RING"/>
</dbReference>
<evidence type="ECO:0000256" key="11">
    <source>
        <dbReference type="PROSITE-ProRule" id="PRU00455"/>
    </source>
</evidence>
<comment type="pathway">
    <text evidence="2">Protein modification; protein ubiquitination.</text>
</comment>
<comment type="caution">
    <text evidence="14">The sequence shown here is derived from an EMBL/GenBank/DDBJ whole genome shotgun (WGS) entry which is preliminary data.</text>
</comment>
<dbReference type="Proteomes" id="UP000822688">
    <property type="component" value="Chromosome 8"/>
</dbReference>
<keyword evidence="9" id="KW-0862">Zinc</keyword>
<evidence type="ECO:0000256" key="10">
    <source>
        <dbReference type="ARBA" id="ARBA00024004"/>
    </source>
</evidence>
<keyword evidence="5" id="KW-0808">Transferase</keyword>
<proteinExistence type="inferred from homology"/>
<evidence type="ECO:0000256" key="7">
    <source>
        <dbReference type="ARBA" id="ARBA00022771"/>
    </source>
</evidence>
<dbReference type="AlphaFoldDB" id="A0A8T0H5U5"/>
<dbReference type="InterPro" id="IPR049548">
    <property type="entry name" value="Sina-like_RING"/>
</dbReference>
<feature type="domain" description="RING-type" evidence="12">
    <location>
        <begin position="62"/>
        <end position="98"/>
    </location>
</feature>
<dbReference type="PROSITE" id="PS50089">
    <property type="entry name" value="ZF_RING_2"/>
    <property type="match status" value="1"/>
</dbReference>
<evidence type="ECO:0000256" key="1">
    <source>
        <dbReference type="ARBA" id="ARBA00000900"/>
    </source>
</evidence>
<gene>
    <name evidence="14" type="ORF">KC19_8G198400</name>
</gene>
<evidence type="ECO:0000256" key="9">
    <source>
        <dbReference type="ARBA" id="ARBA00022833"/>
    </source>
</evidence>
<comment type="similarity">
    <text evidence="3">Belongs to the SINA (Seven in absentia) family.</text>
</comment>
<accession>A0A8T0H5U5</accession>
<dbReference type="SUPFAM" id="SSF49599">
    <property type="entry name" value="TRAF domain-like"/>
    <property type="match status" value="1"/>
</dbReference>
<dbReference type="PANTHER" id="PTHR46632">
    <property type="entry name" value="E3 UBIQUITIN-PROTEIN LIGASE SINA-LIKE 4"/>
    <property type="match status" value="1"/>
</dbReference>
<dbReference type="EMBL" id="CM026429">
    <property type="protein sequence ID" value="KAG0565538.1"/>
    <property type="molecule type" value="Genomic_DNA"/>
</dbReference>
<dbReference type="InterPro" id="IPR044286">
    <property type="entry name" value="SINL_plant"/>
</dbReference>
<feature type="domain" description="SIAH-type" evidence="13">
    <location>
        <begin position="115"/>
        <end position="174"/>
    </location>
</feature>
<keyword evidence="15" id="KW-1185">Reference proteome</keyword>
<keyword evidence="8" id="KW-0833">Ubl conjugation pathway</keyword>
<comment type="function">
    <text evidence="10">E3 ubiquitin-protein ligase that mediates ubiquitination and subsequent proteasomal degradation of target proteins. E3 ubiquitin ligases accept ubiquitin from an E2 ubiquitin-conjugating enzyme in the form of a thioester and then directly transfers the ubiquitin to targeted substrates. It probably triggers the ubiquitin-mediated degradation of different substrates.</text>
</comment>
<dbReference type="PROSITE" id="PS51081">
    <property type="entry name" value="ZF_SIAH"/>
    <property type="match status" value="1"/>
</dbReference>
<organism evidence="14 15">
    <name type="scientific">Ceratodon purpureus</name>
    <name type="common">Fire moss</name>
    <name type="synonym">Dicranum purpureum</name>
    <dbReference type="NCBI Taxonomy" id="3225"/>
    <lineage>
        <taxon>Eukaryota</taxon>
        <taxon>Viridiplantae</taxon>
        <taxon>Streptophyta</taxon>
        <taxon>Embryophyta</taxon>
        <taxon>Bryophyta</taxon>
        <taxon>Bryophytina</taxon>
        <taxon>Bryopsida</taxon>
        <taxon>Dicranidae</taxon>
        <taxon>Pseudoditrichales</taxon>
        <taxon>Ditrichaceae</taxon>
        <taxon>Ceratodon</taxon>
    </lineage>
</organism>
<evidence type="ECO:0000259" key="12">
    <source>
        <dbReference type="PROSITE" id="PS50089"/>
    </source>
</evidence>
<evidence type="ECO:0000256" key="6">
    <source>
        <dbReference type="ARBA" id="ARBA00022723"/>
    </source>
</evidence>
<dbReference type="GO" id="GO:0008270">
    <property type="term" value="F:zinc ion binding"/>
    <property type="evidence" value="ECO:0007669"/>
    <property type="project" value="UniProtKB-KW"/>
</dbReference>
<dbReference type="PANTHER" id="PTHR46632:SF16">
    <property type="entry name" value="E3 UBIQUITIN-PROTEIN LIGASE SINA-LIKE 10"/>
    <property type="match status" value="1"/>
</dbReference>
<evidence type="ECO:0000256" key="4">
    <source>
        <dbReference type="ARBA" id="ARBA00012483"/>
    </source>
</evidence>
<dbReference type="EC" id="2.3.2.27" evidence="4"/>
<protein>
    <recommendedName>
        <fullName evidence="4">RING-type E3 ubiquitin transferase</fullName>
        <ecNumber evidence="4">2.3.2.27</ecNumber>
    </recommendedName>
</protein>
<keyword evidence="6" id="KW-0479">Metal-binding</keyword>